<reference evidence="1 2" key="1">
    <citation type="journal article" date="2012" name="J. Bacteriol.">
        <title>Complete Genome Sequence of Paenibacillus mucilaginosus 3016, a Bacterium Functional as Microbial Fertilizer.</title>
        <authorList>
            <person name="Ma M."/>
            <person name="Wang Z."/>
            <person name="Li L."/>
            <person name="Jiang X."/>
            <person name="Guan D."/>
            <person name="Cao F."/>
            <person name="Chen H."/>
            <person name="Wang X."/>
            <person name="Shen D."/>
            <person name="Du B."/>
            <person name="Li J."/>
        </authorList>
    </citation>
    <scope>NUCLEOTIDE SEQUENCE [LARGE SCALE GENOMIC DNA]</scope>
    <source>
        <strain evidence="1 2">3016</strain>
    </source>
</reference>
<dbReference type="HOGENOM" id="CLU_1254924_0_0_9"/>
<accession>H6NDM5</accession>
<gene>
    <name evidence="1" type="ORF">PM3016_4619</name>
</gene>
<dbReference type="KEGG" id="pmq:PM3016_4619"/>
<keyword evidence="2" id="KW-1185">Reference proteome</keyword>
<organism evidence="1 2">
    <name type="scientific">Paenibacillus mucilaginosus 3016</name>
    <dbReference type="NCBI Taxonomy" id="1116391"/>
    <lineage>
        <taxon>Bacteria</taxon>
        <taxon>Bacillati</taxon>
        <taxon>Bacillota</taxon>
        <taxon>Bacilli</taxon>
        <taxon>Bacillales</taxon>
        <taxon>Paenibacillaceae</taxon>
        <taxon>Paenibacillus</taxon>
    </lineage>
</organism>
<dbReference type="Proteomes" id="UP000007523">
    <property type="component" value="Chromosome"/>
</dbReference>
<dbReference type="EMBL" id="CP003235">
    <property type="protein sequence ID" value="AFC31365.1"/>
    <property type="molecule type" value="Genomic_DNA"/>
</dbReference>
<evidence type="ECO:0000313" key="2">
    <source>
        <dbReference type="Proteomes" id="UP000007523"/>
    </source>
</evidence>
<sequence>MTQVMKQMKKQMKKQAVPLLTALLLTFLIGMVLTRPGLAPKPPGSGFTLTPVELFSGSERRYQPFLGPYAGRVDFTAASGRNLIAEYEIWKDGRLAMTPYSTSWDDIHAEGKPPVHGEFLYSVLDLSRDWQGDQLLVHSSLSPGDGEAFRTLLGRVDRAPRGAWTSLPLKQKLTLQPGQEAYVLVLAITPEGGTLQPGNLPQDALPSASWALGIKLILQE</sequence>
<protein>
    <submittedName>
        <fullName evidence="1">Uncharacterized protein</fullName>
    </submittedName>
</protein>
<proteinExistence type="predicted"/>
<evidence type="ECO:0000313" key="1">
    <source>
        <dbReference type="EMBL" id="AFC31365.1"/>
    </source>
</evidence>
<dbReference type="AlphaFoldDB" id="H6NDM5"/>
<name>H6NDM5_9BACL</name>